<dbReference type="CDD" id="cd00338">
    <property type="entry name" value="Ser_Recombinase"/>
    <property type="match status" value="1"/>
</dbReference>
<dbReference type="Pfam" id="PF00239">
    <property type="entry name" value="Resolvase"/>
    <property type="match status" value="1"/>
</dbReference>
<evidence type="ECO:0000256" key="2">
    <source>
        <dbReference type="ARBA" id="ARBA00023172"/>
    </source>
</evidence>
<comment type="caution">
    <text evidence="4">The sequence shown here is derived from an EMBL/GenBank/DDBJ whole genome shotgun (WGS) entry which is preliminary data.</text>
</comment>
<dbReference type="PANTHER" id="PTHR30461">
    <property type="entry name" value="DNA-INVERTASE FROM LAMBDOID PROPHAGE"/>
    <property type="match status" value="1"/>
</dbReference>
<dbReference type="Gene3D" id="3.40.50.1390">
    <property type="entry name" value="Resolvase, N-terminal catalytic domain"/>
    <property type="match status" value="1"/>
</dbReference>
<dbReference type="PROSITE" id="PS51737">
    <property type="entry name" value="RECOMBINASE_DNA_BIND"/>
    <property type="match status" value="1"/>
</dbReference>
<protein>
    <submittedName>
        <fullName evidence="4">Recombinase family protein</fullName>
    </submittedName>
</protein>
<name>A0ABW2D3I0_9ACTN</name>
<accession>A0ABW2D3I0</accession>
<organism evidence="4 5">
    <name type="scientific">Glycomyces mayteni</name>
    <dbReference type="NCBI Taxonomy" id="543887"/>
    <lineage>
        <taxon>Bacteria</taxon>
        <taxon>Bacillati</taxon>
        <taxon>Actinomycetota</taxon>
        <taxon>Actinomycetes</taxon>
        <taxon>Glycomycetales</taxon>
        <taxon>Glycomycetaceae</taxon>
        <taxon>Glycomyces</taxon>
    </lineage>
</organism>
<dbReference type="EMBL" id="JBHSYS010000001">
    <property type="protein sequence ID" value="MFC6956028.1"/>
    <property type="molecule type" value="Genomic_DNA"/>
</dbReference>
<sequence>MDTIKLIPSLGSIRISRLDDDTTSPVRQRGDLNQVPGVKYVALVEDLDVSAYKFSPFERPKLGPWLTEPEKLARYDQLVVWKLDRFCRSMKDTREMQRWSDKTGKSLVFLKDDLTYNPNATGIGRIVNDVFITIVAAAAEMESYNTSVRTSSLHVHLREKQSWRGGALPFGYEVKKEGDRKILVPSKKTHKLFLKVADRIIDKESVYAIVADLNEKKELSPADWSRVLQGKDAKGTPWHGKTIRGLFETDLPLGYQIISERVDGVLRRYTNRDEDGNPIQVWEPLITKDKLAEVRTALSEQSTAKRPHVKKQIGPLREVVICYDCEANMATVKDPRSKEAAYLRCYRASDKSGRCNNTGNIPISYAWAYLENWFVNELGQELVSEGRYVKSDPNAKRLGDLTSEWVAVSEQAQRAKSQTARQRLQTRLDALDAAIADLETQAASSGRWEVTQSSETNAERWLRSNDEERREMIIKAGLKLRIRREPGTNAYKILDVWNH</sequence>
<keyword evidence="5" id="KW-1185">Reference proteome</keyword>
<proteinExistence type="predicted"/>
<dbReference type="Proteomes" id="UP001596470">
    <property type="component" value="Unassembled WGS sequence"/>
</dbReference>
<gene>
    <name evidence="4" type="ORF">ACFQS3_02335</name>
</gene>
<feature type="domain" description="Recombinase" evidence="3">
    <location>
        <begin position="169"/>
        <end position="304"/>
    </location>
</feature>
<evidence type="ECO:0000313" key="4">
    <source>
        <dbReference type="EMBL" id="MFC6956028.1"/>
    </source>
</evidence>
<dbReference type="RefSeq" id="WP_382353281.1">
    <property type="nucleotide sequence ID" value="NZ_JBHMBP010000004.1"/>
</dbReference>
<dbReference type="InterPro" id="IPR011109">
    <property type="entry name" value="DNA_bind_recombinase_dom"/>
</dbReference>
<keyword evidence="2" id="KW-0233">DNA recombination</keyword>
<dbReference type="SMART" id="SM00857">
    <property type="entry name" value="Resolvase"/>
    <property type="match status" value="1"/>
</dbReference>
<reference evidence="5" key="1">
    <citation type="journal article" date="2019" name="Int. J. Syst. Evol. Microbiol.">
        <title>The Global Catalogue of Microorganisms (GCM) 10K type strain sequencing project: providing services to taxonomists for standard genome sequencing and annotation.</title>
        <authorList>
            <consortium name="The Broad Institute Genomics Platform"/>
            <consortium name="The Broad Institute Genome Sequencing Center for Infectious Disease"/>
            <person name="Wu L."/>
            <person name="Ma J."/>
        </authorList>
    </citation>
    <scope>NUCLEOTIDE SEQUENCE [LARGE SCALE GENOMIC DNA]</scope>
    <source>
        <strain evidence="5">KACC 12634</strain>
    </source>
</reference>
<dbReference type="PANTHER" id="PTHR30461:SF2">
    <property type="entry name" value="SERINE RECOMBINASE PINE-RELATED"/>
    <property type="match status" value="1"/>
</dbReference>
<dbReference type="Pfam" id="PF07508">
    <property type="entry name" value="Recombinase"/>
    <property type="match status" value="1"/>
</dbReference>
<keyword evidence="1" id="KW-0238">DNA-binding</keyword>
<dbReference type="Gene3D" id="3.90.1750.20">
    <property type="entry name" value="Putative Large Serine Recombinase, Chain B, Domain 2"/>
    <property type="match status" value="1"/>
</dbReference>
<evidence type="ECO:0000256" key="1">
    <source>
        <dbReference type="ARBA" id="ARBA00023125"/>
    </source>
</evidence>
<dbReference type="InterPro" id="IPR006119">
    <property type="entry name" value="Resolv_N"/>
</dbReference>
<dbReference type="InterPro" id="IPR036162">
    <property type="entry name" value="Resolvase-like_N_sf"/>
</dbReference>
<evidence type="ECO:0000313" key="5">
    <source>
        <dbReference type="Proteomes" id="UP001596470"/>
    </source>
</evidence>
<dbReference type="SUPFAM" id="SSF53041">
    <property type="entry name" value="Resolvase-like"/>
    <property type="match status" value="1"/>
</dbReference>
<evidence type="ECO:0000259" key="3">
    <source>
        <dbReference type="PROSITE" id="PS51737"/>
    </source>
</evidence>
<dbReference type="InterPro" id="IPR038109">
    <property type="entry name" value="DNA_bind_recomb_sf"/>
</dbReference>
<dbReference type="InterPro" id="IPR050639">
    <property type="entry name" value="SSR_resolvase"/>
</dbReference>